<feature type="region of interest" description="Disordered" evidence="1">
    <location>
        <begin position="31"/>
        <end position="112"/>
    </location>
</feature>
<name>A0A0D9YY91_9ORYZ</name>
<dbReference type="HOGENOM" id="CLU_2149785_0_0_1"/>
<evidence type="ECO:0000313" key="3">
    <source>
        <dbReference type="Proteomes" id="UP000026961"/>
    </source>
</evidence>
<keyword evidence="3" id="KW-1185">Reference proteome</keyword>
<reference evidence="2" key="2">
    <citation type="submission" date="2018-05" db="EMBL/GenBank/DDBJ databases">
        <title>OgluRS3 (Oryza glumaepatula Reference Sequence Version 3).</title>
        <authorList>
            <person name="Zhang J."/>
            <person name="Kudrna D."/>
            <person name="Lee S."/>
            <person name="Talag J."/>
            <person name="Welchert J."/>
            <person name="Wing R.A."/>
        </authorList>
    </citation>
    <scope>NUCLEOTIDE SEQUENCE [LARGE SCALE GENOMIC DNA]</scope>
</reference>
<dbReference type="EnsemblPlants" id="OGLUM02G33150.6">
    <property type="protein sequence ID" value="OGLUM02G33150.6"/>
    <property type="gene ID" value="OGLUM02G33150"/>
</dbReference>
<accession>A0A0D9YY91</accession>
<protein>
    <submittedName>
        <fullName evidence="2">Uncharacterized protein</fullName>
    </submittedName>
</protein>
<organism evidence="2">
    <name type="scientific">Oryza glumipatula</name>
    <dbReference type="NCBI Taxonomy" id="40148"/>
    <lineage>
        <taxon>Eukaryota</taxon>
        <taxon>Viridiplantae</taxon>
        <taxon>Streptophyta</taxon>
        <taxon>Embryophyta</taxon>
        <taxon>Tracheophyta</taxon>
        <taxon>Spermatophyta</taxon>
        <taxon>Magnoliopsida</taxon>
        <taxon>Liliopsida</taxon>
        <taxon>Poales</taxon>
        <taxon>Poaceae</taxon>
        <taxon>BOP clade</taxon>
        <taxon>Oryzoideae</taxon>
        <taxon>Oryzeae</taxon>
        <taxon>Oryzinae</taxon>
        <taxon>Oryza</taxon>
    </lineage>
</organism>
<evidence type="ECO:0000313" key="2">
    <source>
        <dbReference type="EnsemblPlants" id="OGLUM02G33150.6"/>
    </source>
</evidence>
<dbReference type="Gramene" id="OGLUM02G33150.6">
    <property type="protein sequence ID" value="OGLUM02G33150.6"/>
    <property type="gene ID" value="OGLUM02G33150"/>
</dbReference>
<dbReference type="AlphaFoldDB" id="A0A0D9YY91"/>
<feature type="compositionally biased region" description="Basic residues" evidence="1">
    <location>
        <begin position="61"/>
        <end position="86"/>
    </location>
</feature>
<evidence type="ECO:0000256" key="1">
    <source>
        <dbReference type="SAM" id="MobiDB-lite"/>
    </source>
</evidence>
<sequence length="112" mass="12639">MSRREGWEVLICAPASSLYQVELTWLESYVRGDPTPEAPNSPRQERPGVRSGLAEAESRGKNRRRLPWRLRLPPRRHSAALRHRLRRTPDSNLPIAPSAPPPPHHMPGSTAS</sequence>
<dbReference type="Proteomes" id="UP000026961">
    <property type="component" value="Chromosome 2"/>
</dbReference>
<proteinExistence type="predicted"/>
<reference evidence="2" key="1">
    <citation type="submission" date="2015-04" db="UniProtKB">
        <authorList>
            <consortium name="EnsemblPlants"/>
        </authorList>
    </citation>
    <scope>IDENTIFICATION</scope>
</reference>